<dbReference type="Proteomes" id="UP000479710">
    <property type="component" value="Unassembled WGS sequence"/>
</dbReference>
<name>A0A6G1E0D2_9ORYZ</name>
<accession>A0A6G1E0D2</accession>
<gene>
    <name evidence="1" type="ORF">E2562_023096</name>
</gene>
<dbReference type="AlphaFoldDB" id="A0A6G1E0D2"/>
<reference evidence="1 2" key="1">
    <citation type="submission" date="2019-11" db="EMBL/GenBank/DDBJ databases">
        <title>Whole genome sequence of Oryza granulata.</title>
        <authorList>
            <person name="Li W."/>
        </authorList>
    </citation>
    <scope>NUCLEOTIDE SEQUENCE [LARGE SCALE GENOMIC DNA]</scope>
    <source>
        <strain evidence="2">cv. Menghai</strain>
        <tissue evidence="1">Leaf</tissue>
    </source>
</reference>
<keyword evidence="2" id="KW-1185">Reference proteome</keyword>
<evidence type="ECO:0000313" key="1">
    <source>
        <dbReference type="EMBL" id="KAF0918157.1"/>
    </source>
</evidence>
<protein>
    <submittedName>
        <fullName evidence="1">Uncharacterized protein</fullName>
    </submittedName>
</protein>
<evidence type="ECO:0000313" key="2">
    <source>
        <dbReference type="Proteomes" id="UP000479710"/>
    </source>
</evidence>
<comment type="caution">
    <text evidence="1">The sequence shown here is derived from an EMBL/GenBank/DDBJ whole genome shotgun (WGS) entry which is preliminary data.</text>
</comment>
<sequence length="122" mass="13116">MLFDFHFFPPPVDFPFPLPPPPAAGWEADCMLVSVEDISVVPAATADWFVAFVLAMASIDLVRKKLGKGSSKGIKNIGLWLLVVVPDGEVSEPNGAVVLMATGGGRESKLGRELQVRKLDLL</sequence>
<dbReference type="EMBL" id="SPHZ02000005">
    <property type="protein sequence ID" value="KAF0918157.1"/>
    <property type="molecule type" value="Genomic_DNA"/>
</dbReference>
<proteinExistence type="predicted"/>
<organism evidence="1 2">
    <name type="scientific">Oryza meyeriana var. granulata</name>
    <dbReference type="NCBI Taxonomy" id="110450"/>
    <lineage>
        <taxon>Eukaryota</taxon>
        <taxon>Viridiplantae</taxon>
        <taxon>Streptophyta</taxon>
        <taxon>Embryophyta</taxon>
        <taxon>Tracheophyta</taxon>
        <taxon>Spermatophyta</taxon>
        <taxon>Magnoliopsida</taxon>
        <taxon>Liliopsida</taxon>
        <taxon>Poales</taxon>
        <taxon>Poaceae</taxon>
        <taxon>BOP clade</taxon>
        <taxon>Oryzoideae</taxon>
        <taxon>Oryzeae</taxon>
        <taxon>Oryzinae</taxon>
        <taxon>Oryza</taxon>
        <taxon>Oryza meyeriana</taxon>
    </lineage>
</organism>